<dbReference type="Gene3D" id="3.80.10.10">
    <property type="entry name" value="Ribonuclease Inhibitor"/>
    <property type="match status" value="3"/>
</dbReference>
<reference evidence="4 5" key="1">
    <citation type="submission" date="2025-05" db="UniProtKB">
        <authorList>
            <consortium name="RefSeq"/>
        </authorList>
    </citation>
    <scope>NUCLEOTIDE SEQUENCE [LARGE SCALE GENOMIC DNA]</scope>
    <source>
        <tissue evidence="5 6">Adult</tissue>
    </source>
</reference>
<dbReference type="PANTHER" id="PTHR24112">
    <property type="entry name" value="LEUCINE-RICH REPEAT, ISOFORM F-RELATED"/>
    <property type="match status" value="1"/>
</dbReference>
<feature type="region of interest" description="Disordered" evidence="3">
    <location>
        <begin position="182"/>
        <end position="236"/>
    </location>
</feature>
<feature type="region of interest" description="Disordered" evidence="3">
    <location>
        <begin position="594"/>
        <end position="637"/>
    </location>
</feature>
<feature type="compositionally biased region" description="Low complexity" evidence="3">
    <location>
        <begin position="1801"/>
        <end position="1865"/>
    </location>
</feature>
<feature type="compositionally biased region" description="Low complexity" evidence="3">
    <location>
        <begin position="209"/>
        <end position="221"/>
    </location>
</feature>
<evidence type="ECO:0000313" key="5">
    <source>
        <dbReference type="RefSeq" id="XP_049316970.1"/>
    </source>
</evidence>
<sequence length="2211" mass="234927">MSYNKNIENEKQNPVIIEETKISTAAVTTLADSINISKTVENEKCIDSEKHSSEDFQLPIRHTTYEITKNLVPVIGKSMFAISDESELASIATVRGNDDGSAITNVIKEDDHAAIPPVVSSKNQPSDHLCIKNLTTKSNEIRPTDAVKADVVGDGTQMLHFAKEPCAETTTTNKVTVLEITTSKPPIPPTPPSSPSSPTLAMSMQSGATHLTHTSSDTTLSVQSQMCPNQQQQKMRSYHDTKQTTMWSKDSVLGSSGSISIDKSAINVKTTVLSRHTGAITKTGACSVTVSPCSLRKGSDPISALPRRVSFPKSDNELVTGYLEPANPWGQACLVKSISEIAELYVMSCRKHKTKPLQTVLDHLKGVELNKQQRQPVLSLKTIKLAASDCEALEEIFKRVQYKFIDLSSCDLDEWATSALFEMIEYYEATHELDISSNSKGMTMRGWAGCMAMVKHSEELRVLIAQGNPISKQSADGLGLAISASNLHTLKLEHCGLRGALDGLCFKLRSNSILKELWLAHNDLDCKDAEAIGSLLKYNHYIELIDISNNNIRDMGLLYIVDALILQSSELERRSMLHRSAAIDDDDSLSSIDASQTTDLDSSDSFNASSKSSVDENAENSESEDKVPDSKQKVSNVDNSTDVFSTLKTTDKVTNAAVLVEVTVSQANNTILNGKSSVGAAVALTTASNVSSLDEMDGDDDTEDTVKSSNHKNGAFAPTGQSMLDKLLSMNSESSSEEGASNLSTDTIAACGSEDASITSDDIFDTSAATGTTSASNDTHKGNSNMKAASDLLARVAARVESVTDSNLGQAKEVEEMVLIDITPSETDPGIATLDNSSNGSSGEGTVSHSNNHSETISASSPSSNDENNGNNNTTSSTISDISGDEDVCRKYHDLGGPAAQDQDNQNQNILLGQQANAPNVTDIFEVTAGEGDCTIAEAPAAISNIVDDDRLQLEQTTTLLQQQLPASKAVDVNKNSKLADDYDDTHSTDSAFESASEGDISRHLPEEYSRLSSSFDGAPMDDIGKGVAIETGTIATESTEYLADAGVTPTSTPTPPSPLNIRQLGVPPLSALEEDIDANCRTITPNTGFTANTYASVVKASNEQEKAIATMQITTNTVAASKAADIHENVLNELPSMPKVTIVSDSLVAKDKEAHGNRLIPTPPPPSTSPGGASQGMRRTESSVTFITPATRHRSQSSDSLCSDNSLDGSISSDLNFSTSSQLNEKLTKNDTLTRQQRQSDARTEPAVKTPSGLKALALWNNNLSKEAGYYIANLLAETNSLELLNIGKNCLSNDFVTRIKDSLMRNTTLTTLGLQSAHLSANGIETLASILTFGGNSTLQRLDIRDNKLEVESLTKIAEVLKSNTTITQIDIDDEPKRLSFEKLQIVPHVTDLYNQQTTKSAECVGSEAHMDYTRVLENVRSMCSRNEKTQAQLQSDKSHTCGATNKRRSGYYMGSRKISLTCHTRPLFESTSVMTANASPAPSAVNTKLEAKRKTGARLRSPVPSPPTISPSSSPNRSRFQVFRVTEDSPVTSPLAQTPPSTASSTSSLATNSNGSTVSMPADMPYKSSLSALPAAASSSLPTSSSLPSMATVTSSTQSIKRFSSSQRSRFLVSKIYEDPRVPLSSRSLPPITPPIHLPPTPIAKHAPENAKLTIYSGAQAKPIEPAATTIAAVVPVVDTKAAGENSATATQQDKVSTAIKHGGESDKIVVQHTTLIVTPPTPAIAEDSGSNTSTNIPDFSQNISEKEVNSTKTIAEMPTLQAEISQPAGQTILQPSEPQQQQPLSPPNTNEVSTIESQATAATVTTTTSTQNSNITSLSPSCSSSSSSSSTSPASLHSNSSATTTSSPLSPIFSSSSSDSTDGIGGNVGAIGELSLRDELLNAATTRCPLAVFNDNDNDITLTKNSTTDLSSSSASPLTTEESQQRQRKVSWMANPGAVDKLRSLFFQRSSSPENKTQPSSAASTPPQTNPTAMLPSTLNTTVAINNATAFNVSDCTLSDASSQQLLQKFVHASQQLSKVFRQNLSFGNEATTTSTVATTTTNTNTGITSGASGNTNDVLSGGSDGSGVGNITLTTEQHDIALIPTEVKQEIKENISPEHTINEETLQSLQKLTGIEEAVRCVKEQQQQLQQQPPPLGAVALLEDVDAAGVIKKSTVLEDFNAKTTGNASLVSGLHAVEGANLALAPASVKKEEPVSSAPSNASAST</sequence>
<feature type="region of interest" description="Disordered" evidence="3">
    <location>
        <begin position="825"/>
        <end position="883"/>
    </location>
</feature>
<dbReference type="Proteomes" id="UP001652620">
    <property type="component" value="Chromosome 1"/>
</dbReference>
<evidence type="ECO:0000313" key="6">
    <source>
        <dbReference type="RefSeq" id="XP_049316973.1"/>
    </source>
</evidence>
<feature type="compositionally biased region" description="Polar residues" evidence="3">
    <location>
        <begin position="1732"/>
        <end position="1743"/>
    </location>
</feature>
<dbReference type="SMART" id="SM00368">
    <property type="entry name" value="LRR_RI"/>
    <property type="match status" value="6"/>
</dbReference>
<feature type="region of interest" description="Disordered" evidence="3">
    <location>
        <begin position="1898"/>
        <end position="1934"/>
    </location>
</feature>
<proteinExistence type="predicted"/>
<dbReference type="InterPro" id="IPR051279">
    <property type="entry name" value="PP1-Reg/Actin-Interact_Protein"/>
</dbReference>
<evidence type="ECO:0000313" key="7">
    <source>
        <dbReference type="RefSeq" id="XP_049316977.1"/>
    </source>
</evidence>
<feature type="region of interest" description="Disordered" evidence="3">
    <location>
        <begin position="1724"/>
        <end position="1743"/>
    </location>
</feature>
<dbReference type="GeneID" id="105221773"/>
<gene>
    <name evidence="5 6 7" type="primary">LOC105221773</name>
</gene>
<feature type="compositionally biased region" description="Pro residues" evidence="3">
    <location>
        <begin position="185"/>
        <end position="195"/>
    </location>
</feature>
<evidence type="ECO:0000313" key="4">
    <source>
        <dbReference type="Proteomes" id="UP001652620"/>
    </source>
</evidence>
<feature type="compositionally biased region" description="Low complexity" evidence="3">
    <location>
        <begin position="863"/>
        <end position="882"/>
    </location>
</feature>
<feature type="region of interest" description="Disordered" evidence="3">
    <location>
        <begin position="2192"/>
        <end position="2211"/>
    </location>
</feature>
<dbReference type="SUPFAM" id="SSF52047">
    <property type="entry name" value="RNI-like"/>
    <property type="match status" value="2"/>
</dbReference>
<dbReference type="RefSeq" id="XP_049316977.1">
    <property type="nucleotide sequence ID" value="XM_049461020.1"/>
</dbReference>
<name>A0ABM3K651_BACDO</name>
<feature type="region of interest" description="Disordered" evidence="3">
    <location>
        <begin position="1154"/>
        <end position="1181"/>
    </location>
</feature>
<feature type="region of interest" description="Disordered" evidence="3">
    <location>
        <begin position="979"/>
        <end position="1004"/>
    </location>
</feature>
<dbReference type="RefSeq" id="XP_049316970.1">
    <property type="nucleotide sequence ID" value="XM_049461013.1"/>
</dbReference>
<feature type="compositionally biased region" description="Basic and acidic residues" evidence="3">
    <location>
        <begin position="979"/>
        <end position="988"/>
    </location>
</feature>
<dbReference type="PANTHER" id="PTHR24112:SF9">
    <property type="entry name" value="PROTEIN PHOSPHATASE 1 REGULATORY SUBUNIT 37"/>
    <property type="match status" value="1"/>
</dbReference>
<keyword evidence="2" id="KW-0677">Repeat</keyword>
<feature type="region of interest" description="Disordered" evidence="3">
    <location>
        <begin position="1779"/>
        <end position="1868"/>
    </location>
</feature>
<protein>
    <submittedName>
        <fullName evidence="5 6">Serine-rich adhesin for platelets isoform X1</fullName>
    </submittedName>
</protein>
<feature type="region of interest" description="Disordered" evidence="3">
    <location>
        <begin position="1432"/>
        <end position="1451"/>
    </location>
</feature>
<evidence type="ECO:0000256" key="1">
    <source>
        <dbReference type="ARBA" id="ARBA00022614"/>
    </source>
</evidence>
<feature type="compositionally biased region" description="Acidic residues" evidence="3">
    <location>
        <begin position="694"/>
        <end position="703"/>
    </location>
</feature>
<feature type="compositionally biased region" description="Polar residues" evidence="3">
    <location>
        <begin position="222"/>
        <end position="235"/>
    </location>
</feature>
<keyword evidence="4" id="KW-1185">Reference proteome</keyword>
<feature type="compositionally biased region" description="Polar residues" evidence="3">
    <location>
        <begin position="834"/>
        <end position="862"/>
    </location>
</feature>
<dbReference type="RefSeq" id="XP_049316973.1">
    <property type="nucleotide sequence ID" value="XM_049461016.1"/>
</dbReference>
<feature type="region of interest" description="Disordered" evidence="3">
    <location>
        <begin position="1953"/>
        <end position="1979"/>
    </location>
</feature>
<accession>A0ABM3K651</accession>
<feature type="compositionally biased region" description="Low complexity" evidence="3">
    <location>
        <begin position="2201"/>
        <end position="2211"/>
    </location>
</feature>
<feature type="compositionally biased region" description="Low complexity" evidence="3">
    <location>
        <begin position="1535"/>
        <end position="1560"/>
    </location>
</feature>
<feature type="compositionally biased region" description="Basic and acidic residues" evidence="3">
    <location>
        <begin position="623"/>
        <end position="632"/>
    </location>
</feature>
<feature type="compositionally biased region" description="Polar residues" evidence="3">
    <location>
        <begin position="1479"/>
        <end position="1489"/>
    </location>
</feature>
<feature type="compositionally biased region" description="Polar residues" evidence="3">
    <location>
        <begin position="1223"/>
        <end position="1238"/>
    </location>
</feature>
<feature type="region of interest" description="Disordered" evidence="3">
    <location>
        <begin position="692"/>
        <end position="720"/>
    </location>
</feature>
<keyword evidence="1" id="KW-0433">Leucine-rich repeat</keyword>
<dbReference type="InterPro" id="IPR032675">
    <property type="entry name" value="LRR_dom_sf"/>
</dbReference>
<feature type="region of interest" description="Disordered" evidence="3">
    <location>
        <begin position="1479"/>
        <end position="1565"/>
    </location>
</feature>
<evidence type="ECO:0000256" key="3">
    <source>
        <dbReference type="SAM" id="MobiDB-lite"/>
    </source>
</evidence>
<organism evidence="4 5">
    <name type="scientific">Bactrocera dorsalis</name>
    <name type="common">Oriental fruit fly</name>
    <name type="synonym">Dacus dorsalis</name>
    <dbReference type="NCBI Taxonomy" id="27457"/>
    <lineage>
        <taxon>Eukaryota</taxon>
        <taxon>Metazoa</taxon>
        <taxon>Ecdysozoa</taxon>
        <taxon>Arthropoda</taxon>
        <taxon>Hexapoda</taxon>
        <taxon>Insecta</taxon>
        <taxon>Pterygota</taxon>
        <taxon>Neoptera</taxon>
        <taxon>Endopterygota</taxon>
        <taxon>Diptera</taxon>
        <taxon>Brachycera</taxon>
        <taxon>Muscomorpha</taxon>
        <taxon>Tephritoidea</taxon>
        <taxon>Tephritidae</taxon>
        <taxon>Bactrocera</taxon>
        <taxon>Bactrocera</taxon>
    </lineage>
</organism>
<feature type="compositionally biased region" description="Low complexity" evidence="3">
    <location>
        <begin position="594"/>
        <end position="612"/>
    </location>
</feature>
<feature type="compositionally biased region" description="Low complexity" evidence="3">
    <location>
        <begin position="1905"/>
        <end position="1924"/>
    </location>
</feature>
<evidence type="ECO:0000256" key="2">
    <source>
        <dbReference type="ARBA" id="ARBA00022737"/>
    </source>
</evidence>
<feature type="region of interest" description="Disordered" evidence="3">
    <location>
        <begin position="1223"/>
        <end position="1250"/>
    </location>
</feature>